<dbReference type="RefSeq" id="WP_207184129.1">
    <property type="nucleotide sequence ID" value="NZ_AP024149.1"/>
</dbReference>
<dbReference type="Pfam" id="PF13091">
    <property type="entry name" value="PLDc_2"/>
    <property type="match status" value="1"/>
</dbReference>
<dbReference type="InterPro" id="IPR025202">
    <property type="entry name" value="PLD-like_dom"/>
</dbReference>
<dbReference type="KEGG" id="mind:mvi_64940"/>
<name>A0A8H8X1D3_9HYPH</name>
<dbReference type="Pfam" id="PF18243">
    <property type="entry name" value="BfiI_DBD"/>
    <property type="match status" value="1"/>
</dbReference>
<proteinExistence type="predicted"/>
<dbReference type="EMBL" id="AP024149">
    <property type="protein sequence ID" value="BCM88033.1"/>
    <property type="molecule type" value="Genomic_DNA"/>
</dbReference>
<accession>A0A8H8X1D3</accession>
<dbReference type="REBASE" id="477840">
    <property type="entry name" value="MinVL1ORFAP"/>
</dbReference>
<organism evidence="3 4">
    <name type="scientific">Methylobacterium indicum</name>
    <dbReference type="NCBI Taxonomy" id="1775910"/>
    <lineage>
        <taxon>Bacteria</taxon>
        <taxon>Pseudomonadati</taxon>
        <taxon>Pseudomonadota</taxon>
        <taxon>Alphaproteobacteria</taxon>
        <taxon>Hyphomicrobiales</taxon>
        <taxon>Methylobacteriaceae</taxon>
        <taxon>Methylobacterium</taxon>
    </lineage>
</organism>
<dbReference type="Gene3D" id="3.30.870.10">
    <property type="entry name" value="Endonuclease Chain A"/>
    <property type="match status" value="1"/>
</dbReference>
<reference evidence="3" key="1">
    <citation type="submission" date="2020-11" db="EMBL/GenBank/DDBJ databases">
        <title>Complete genome sequence of a novel pathogenic Methylobacterium strain isolated from rice in Vietnam.</title>
        <authorList>
            <person name="Lai K."/>
            <person name="Okazaki S."/>
            <person name="Higashi K."/>
            <person name="Mori H."/>
            <person name="Toyoda A."/>
            <person name="Kurokawa K."/>
        </authorList>
    </citation>
    <scope>NUCLEOTIDE SEQUENCE</scope>
    <source>
        <strain evidence="3">VL1</strain>
        <plasmid evidence="3">pVL1_4</plasmid>
    </source>
</reference>
<gene>
    <name evidence="3" type="ORF">mvi_64940</name>
</gene>
<keyword evidence="3" id="KW-0614">Plasmid</keyword>
<dbReference type="InterPro" id="IPR040731">
    <property type="entry name" value="BfiI_DBD"/>
</dbReference>
<protein>
    <submittedName>
        <fullName evidence="3">Uncharacterized protein</fullName>
    </submittedName>
</protein>
<feature type="domain" description="Metal-independent restriction enzyme BfiI DNA binding" evidence="2">
    <location>
        <begin position="193"/>
        <end position="355"/>
    </location>
</feature>
<feature type="domain" description="Phospholipase D-like" evidence="1">
    <location>
        <begin position="55"/>
        <end position="145"/>
    </location>
</feature>
<evidence type="ECO:0000259" key="1">
    <source>
        <dbReference type="Pfam" id="PF13091"/>
    </source>
</evidence>
<dbReference type="SUPFAM" id="SSF56024">
    <property type="entry name" value="Phospholipase D/nuclease"/>
    <property type="match status" value="1"/>
</dbReference>
<sequence length="365" mass="40689">MNELTLHPNVYKTGASKGLISLLERVWVREHKPGDGTMYIISGFANYNGGVRFYDTFRRHIDDGGKVVAIFGGSTSSRLTSKQVVTELLNAGVEVHIINRKRLMHAKSYGVASEAGQMLVVTSGNFTGPGMSQNIELAVLLDRPTTHTLNFSWDDMVGSMLAQRWDYYQPDIANSAHPAWKLLYDEEEAGLKLDETDEVTMILRLSHADTARIMADRGTKASLGSQYFWLSKEAFDFLPPLTILNRRGYKTTYSCNINMKFVNIGIVRSVRVTFEADNNLDFRLGTGPLRGTKLVGRGDLAAITRTGEGSYELRLFKSGTPLYDALVPYAVTFVGHQGKQYGMIQNIDFYPIIGIRSTAARRIHS</sequence>
<evidence type="ECO:0000313" key="4">
    <source>
        <dbReference type="Proteomes" id="UP000663508"/>
    </source>
</evidence>
<dbReference type="AlphaFoldDB" id="A0A8H8X1D3"/>
<geneLocation type="plasmid" evidence="3 4">
    <name>pVL1_4</name>
</geneLocation>
<dbReference type="Proteomes" id="UP000663508">
    <property type="component" value="Plasmid pVL1_4"/>
</dbReference>
<evidence type="ECO:0000313" key="3">
    <source>
        <dbReference type="EMBL" id="BCM88033.1"/>
    </source>
</evidence>
<dbReference type="Gene3D" id="2.40.330.30">
    <property type="match status" value="1"/>
</dbReference>
<evidence type="ECO:0000259" key="2">
    <source>
        <dbReference type="Pfam" id="PF18243"/>
    </source>
</evidence>